<dbReference type="AlphaFoldDB" id="A0A1I8NKI4"/>
<feature type="region of interest" description="Disordered" evidence="1">
    <location>
        <begin position="130"/>
        <end position="178"/>
    </location>
</feature>
<proteinExistence type="predicted"/>
<feature type="compositionally biased region" description="Basic residues" evidence="1">
    <location>
        <begin position="152"/>
        <end position="178"/>
    </location>
</feature>
<reference evidence="2" key="1">
    <citation type="submission" date="2020-05" db="UniProtKB">
        <authorList>
            <consortium name="EnsemblMetazoa"/>
        </authorList>
    </citation>
    <scope>IDENTIFICATION</scope>
    <source>
        <strain evidence="2">Aabys</strain>
    </source>
</reference>
<dbReference type="VEuPathDB" id="VectorBase:MDOA016640"/>
<organism evidence="2">
    <name type="scientific">Musca domestica</name>
    <name type="common">House fly</name>
    <dbReference type="NCBI Taxonomy" id="7370"/>
    <lineage>
        <taxon>Eukaryota</taxon>
        <taxon>Metazoa</taxon>
        <taxon>Ecdysozoa</taxon>
        <taxon>Arthropoda</taxon>
        <taxon>Hexapoda</taxon>
        <taxon>Insecta</taxon>
        <taxon>Pterygota</taxon>
        <taxon>Neoptera</taxon>
        <taxon>Endopterygota</taxon>
        <taxon>Diptera</taxon>
        <taxon>Brachycera</taxon>
        <taxon>Muscomorpha</taxon>
        <taxon>Muscoidea</taxon>
        <taxon>Muscidae</taxon>
        <taxon>Musca</taxon>
    </lineage>
</organism>
<accession>A0A1I8NKI4</accession>
<protein>
    <recommendedName>
        <fullName evidence="3">HMG box domain-containing protein</fullName>
    </recommendedName>
</protein>
<evidence type="ECO:0000256" key="1">
    <source>
        <dbReference type="SAM" id="MobiDB-lite"/>
    </source>
</evidence>
<dbReference type="EnsemblMetazoa" id="MDOA016640-RA">
    <property type="protein sequence ID" value="MDOA016640-PA"/>
    <property type="gene ID" value="MDOA016640"/>
</dbReference>
<evidence type="ECO:0008006" key="3">
    <source>
        <dbReference type="Google" id="ProtNLM"/>
    </source>
</evidence>
<name>A0A1I8NKI4_MUSDO</name>
<sequence>MGACHHLVVMLQAYVLHQPTRPTIIAVRTTEQKDNKNQIPREMSLTFGKNKIHNFAHIFDENQRALTRHPYVNFLRKYKQTHPAYDLRKILHFGFRAWRKMSPRERQQFNQKNILRDVCRPAFRLPRPGFLAPARNHRSSAAAPPRSIIPQRYKRRSLSSRRNIRRSHRKSKYLPRKR</sequence>
<evidence type="ECO:0000313" key="2">
    <source>
        <dbReference type="EnsemblMetazoa" id="MDOA016640-PA"/>
    </source>
</evidence>